<gene>
    <name evidence="2" type="ORF">TGGT1_225005</name>
</gene>
<evidence type="ECO:0000313" key="2">
    <source>
        <dbReference type="EMBL" id="EPR62071.1"/>
    </source>
</evidence>
<dbReference type="AlphaFoldDB" id="S7UW51"/>
<sequence>MLKGKETCDECPCQTHPIHLPSFGRYRRGFAKSKGEKRKRSREKEKKNFRQPAQCRWVTRMRKKTSKRAVRRVNLLLKKRKSSGHKQKAHLYIHQKKAVKVRERIERRRDEQKAVVKKRHREVERRDFFLLPEESGLRSSLPFRGFDSWVLTHGTSTQRAWLSIRKRLCSRPRSLCGCVLTEDGLRARRSLSGEA</sequence>
<reference evidence="2 3" key="1">
    <citation type="submission" date="2006-05" db="EMBL/GenBank/DDBJ databases">
        <authorList>
            <person name="Paulsen I."/>
        </authorList>
    </citation>
    <scope>NUCLEOTIDE SEQUENCE [LARGE SCALE GENOMIC DNA]</scope>
    <source>
        <strain evidence="2 3">GT1</strain>
    </source>
</reference>
<dbReference type="VEuPathDB" id="ToxoDB:TGGT1_225005"/>
<reference evidence="2 3" key="2">
    <citation type="submission" date="2013-05" db="EMBL/GenBank/DDBJ databases">
        <authorList>
            <person name="Sibley D."/>
            <person name="Venepally P."/>
            <person name="Karamycheva S."/>
            <person name="Hadjithomas M."/>
            <person name="Khan A."/>
            <person name="Brunk B."/>
            <person name="Roos D."/>
            <person name="Caler E."/>
            <person name="Lorenzi H."/>
        </authorList>
    </citation>
    <scope>NUCLEOTIDE SEQUENCE [LARGE SCALE GENOMIC DNA]</scope>
    <source>
        <strain evidence="2 3">GT1</strain>
    </source>
</reference>
<dbReference type="Proteomes" id="UP000005641">
    <property type="component" value="Unassembled WGS sequence"/>
</dbReference>
<organism evidence="2 3">
    <name type="scientific">Toxoplasma gondii (strain ATCC 50853 / GT1)</name>
    <dbReference type="NCBI Taxonomy" id="507601"/>
    <lineage>
        <taxon>Eukaryota</taxon>
        <taxon>Sar</taxon>
        <taxon>Alveolata</taxon>
        <taxon>Apicomplexa</taxon>
        <taxon>Conoidasida</taxon>
        <taxon>Coccidia</taxon>
        <taxon>Eucoccidiorida</taxon>
        <taxon>Eimeriorina</taxon>
        <taxon>Sarcocystidae</taxon>
        <taxon>Toxoplasma</taxon>
    </lineage>
</organism>
<comment type="caution">
    <text evidence="2">The sequence shown here is derived from an EMBL/GenBank/DDBJ whole genome shotgun (WGS) entry which is preliminary data.</text>
</comment>
<protein>
    <submittedName>
        <fullName evidence="2">Uncharacterized protein</fullName>
    </submittedName>
</protein>
<proteinExistence type="predicted"/>
<evidence type="ECO:0000256" key="1">
    <source>
        <dbReference type="SAM" id="MobiDB-lite"/>
    </source>
</evidence>
<dbReference type="EMBL" id="AAQM03000109">
    <property type="protein sequence ID" value="EPR62071.1"/>
    <property type="molecule type" value="Genomic_DNA"/>
</dbReference>
<accession>S7UW51</accession>
<feature type="region of interest" description="Disordered" evidence="1">
    <location>
        <begin position="26"/>
        <end position="51"/>
    </location>
</feature>
<evidence type="ECO:0000313" key="3">
    <source>
        <dbReference type="Proteomes" id="UP000005641"/>
    </source>
</evidence>
<name>S7UW51_TOXGG</name>
<feature type="compositionally biased region" description="Basic residues" evidence="1">
    <location>
        <begin position="26"/>
        <end position="41"/>
    </location>
</feature>